<evidence type="ECO:0000256" key="1">
    <source>
        <dbReference type="ARBA" id="ARBA00022553"/>
    </source>
</evidence>
<dbReference type="PANTHER" id="PTHR48111">
    <property type="entry name" value="REGULATOR OF RPOS"/>
    <property type="match status" value="1"/>
</dbReference>
<keyword evidence="4 7" id="KW-0238">DNA-binding</keyword>
<dbReference type="InterPro" id="IPR039420">
    <property type="entry name" value="WalR-like"/>
</dbReference>
<sequence>MRGAFLYLEFTTKHVIIVLERTRFMANILVVEDNNEIQEILRTLLAEEHEVIQAFSGTEGIMRFDKGGIDLVLLDIMLPGKNGDQVLQAIRQTSQTPVIMLTALGDKKLISQYLLDGANDYVVKPFDLDEVFARVTVQLRQSGEHQSGDRREIDNLVQNFKNIQFDADSFEISNATETIRLAKKECQILQMLLHHPKKIFTKEELYELIWEESYLPGDNTLNTHLSNLRKKLHQLDPNHEYIETIWGVGVRLKGDK</sequence>
<organism evidence="10 11">
    <name type="scientific">Streptococcus oralis ATCC 49296</name>
    <dbReference type="NCBI Taxonomy" id="888049"/>
    <lineage>
        <taxon>Bacteria</taxon>
        <taxon>Bacillati</taxon>
        <taxon>Bacillota</taxon>
        <taxon>Bacilli</taxon>
        <taxon>Lactobacillales</taxon>
        <taxon>Streptococcaceae</taxon>
        <taxon>Streptococcus</taxon>
    </lineage>
</organism>
<dbReference type="Gene3D" id="3.40.50.2300">
    <property type="match status" value="1"/>
</dbReference>
<dbReference type="GO" id="GO:0032993">
    <property type="term" value="C:protein-DNA complex"/>
    <property type="evidence" value="ECO:0007669"/>
    <property type="project" value="TreeGrafter"/>
</dbReference>
<dbReference type="GO" id="GO:0000976">
    <property type="term" value="F:transcription cis-regulatory region binding"/>
    <property type="evidence" value="ECO:0007669"/>
    <property type="project" value="TreeGrafter"/>
</dbReference>
<proteinExistence type="predicted"/>
<keyword evidence="3" id="KW-0805">Transcription regulation</keyword>
<dbReference type="Pfam" id="PF00486">
    <property type="entry name" value="Trans_reg_C"/>
    <property type="match status" value="1"/>
</dbReference>
<dbReference type="InterPro" id="IPR011006">
    <property type="entry name" value="CheY-like_superfamily"/>
</dbReference>
<feature type="domain" description="Response regulatory" evidence="8">
    <location>
        <begin position="27"/>
        <end position="139"/>
    </location>
</feature>
<dbReference type="InterPro" id="IPR001789">
    <property type="entry name" value="Sig_transdc_resp-reg_receiver"/>
</dbReference>
<dbReference type="PROSITE" id="PS50110">
    <property type="entry name" value="RESPONSE_REGULATORY"/>
    <property type="match status" value="1"/>
</dbReference>
<dbReference type="eggNOG" id="COG0745">
    <property type="taxonomic scope" value="Bacteria"/>
</dbReference>
<dbReference type="CDD" id="cd17574">
    <property type="entry name" value="REC_OmpR"/>
    <property type="match status" value="1"/>
</dbReference>
<dbReference type="SUPFAM" id="SSF52172">
    <property type="entry name" value="CheY-like"/>
    <property type="match status" value="1"/>
</dbReference>
<evidence type="ECO:0000256" key="3">
    <source>
        <dbReference type="ARBA" id="ARBA00023015"/>
    </source>
</evidence>
<feature type="modified residue" description="4-aspartylphosphate" evidence="6">
    <location>
        <position position="75"/>
    </location>
</feature>
<dbReference type="CDD" id="cd00383">
    <property type="entry name" value="trans_reg_C"/>
    <property type="match status" value="1"/>
</dbReference>
<evidence type="ECO:0000256" key="2">
    <source>
        <dbReference type="ARBA" id="ARBA00023012"/>
    </source>
</evidence>
<comment type="caution">
    <text evidence="10">The sequence shown here is derived from an EMBL/GenBank/DDBJ whole genome shotgun (WGS) entry which is preliminary data.</text>
</comment>
<dbReference type="Pfam" id="PF00072">
    <property type="entry name" value="Response_reg"/>
    <property type="match status" value="1"/>
</dbReference>
<dbReference type="EMBL" id="AEPO01000013">
    <property type="protein sequence ID" value="EFU62764.1"/>
    <property type="molecule type" value="Genomic_DNA"/>
</dbReference>
<dbReference type="GO" id="GO:0005829">
    <property type="term" value="C:cytosol"/>
    <property type="evidence" value="ECO:0007669"/>
    <property type="project" value="TreeGrafter"/>
</dbReference>
<keyword evidence="1 6" id="KW-0597">Phosphoprotein</keyword>
<evidence type="ECO:0000313" key="11">
    <source>
        <dbReference type="Proteomes" id="UP000004500"/>
    </source>
</evidence>
<dbReference type="PANTHER" id="PTHR48111:SF2">
    <property type="entry name" value="RESPONSE REGULATOR SAER"/>
    <property type="match status" value="1"/>
</dbReference>
<dbReference type="SMART" id="SM00448">
    <property type="entry name" value="REC"/>
    <property type="match status" value="1"/>
</dbReference>
<dbReference type="Proteomes" id="UP000004500">
    <property type="component" value="Unassembled WGS sequence"/>
</dbReference>
<dbReference type="InterPro" id="IPR001867">
    <property type="entry name" value="OmpR/PhoB-type_DNA-bd"/>
</dbReference>
<evidence type="ECO:0000313" key="10">
    <source>
        <dbReference type="EMBL" id="EFU62764.1"/>
    </source>
</evidence>
<dbReference type="PROSITE" id="PS51755">
    <property type="entry name" value="OMPR_PHOB"/>
    <property type="match status" value="1"/>
</dbReference>
<evidence type="ECO:0000256" key="4">
    <source>
        <dbReference type="ARBA" id="ARBA00023125"/>
    </source>
</evidence>
<evidence type="ECO:0000256" key="5">
    <source>
        <dbReference type="ARBA" id="ARBA00023163"/>
    </source>
</evidence>
<evidence type="ECO:0000256" key="6">
    <source>
        <dbReference type="PROSITE-ProRule" id="PRU00169"/>
    </source>
</evidence>
<evidence type="ECO:0000259" key="8">
    <source>
        <dbReference type="PROSITE" id="PS50110"/>
    </source>
</evidence>
<gene>
    <name evidence="10" type="ORF">HMPREF8578_1450</name>
</gene>
<dbReference type="GO" id="GO:0006355">
    <property type="term" value="P:regulation of DNA-templated transcription"/>
    <property type="evidence" value="ECO:0007669"/>
    <property type="project" value="InterPro"/>
</dbReference>
<accession>E6KMI5</accession>
<name>E6KMI5_STROR</name>
<protein>
    <submittedName>
        <fullName evidence="10">Response regulator receiver domain protein</fullName>
    </submittedName>
</protein>
<dbReference type="GO" id="GO:0000156">
    <property type="term" value="F:phosphorelay response regulator activity"/>
    <property type="evidence" value="ECO:0007669"/>
    <property type="project" value="TreeGrafter"/>
</dbReference>
<evidence type="ECO:0000259" key="9">
    <source>
        <dbReference type="PROSITE" id="PS51755"/>
    </source>
</evidence>
<dbReference type="SMART" id="SM00862">
    <property type="entry name" value="Trans_reg_C"/>
    <property type="match status" value="1"/>
</dbReference>
<reference evidence="10 11" key="1">
    <citation type="submission" date="2010-11" db="EMBL/GenBank/DDBJ databases">
        <authorList>
            <person name="Muzny D."/>
            <person name="Qin X."/>
            <person name="Deng J."/>
            <person name="Jiang H."/>
            <person name="Liu Y."/>
            <person name="Qu J."/>
            <person name="Song X.-Z."/>
            <person name="Zhang L."/>
            <person name="Thornton R."/>
            <person name="Coyle M."/>
            <person name="Francisco L."/>
            <person name="Jackson L."/>
            <person name="Javaid M."/>
            <person name="Korchina V."/>
            <person name="Kovar C."/>
            <person name="Mata R."/>
            <person name="Mathew T."/>
            <person name="Ngo R."/>
            <person name="Nguyen L."/>
            <person name="Nguyen N."/>
            <person name="Okwuonu G."/>
            <person name="Ongeri F."/>
            <person name="Pham C."/>
            <person name="Simmons D."/>
            <person name="Wilczek-Boney K."/>
            <person name="Hale W."/>
            <person name="Jakkamsetti A."/>
            <person name="Pham P."/>
            <person name="Ruth R."/>
            <person name="San Lucas F."/>
            <person name="Warren J."/>
            <person name="Zhang J."/>
            <person name="Zhao Z."/>
            <person name="Zhou C."/>
            <person name="Zhu D."/>
            <person name="Lee S."/>
            <person name="Bess C."/>
            <person name="Blankenburg K."/>
            <person name="Forbes L."/>
            <person name="Fu Q."/>
            <person name="Gubbala S."/>
            <person name="Hirani K."/>
            <person name="Jayaseelan J.C."/>
            <person name="Lara F."/>
            <person name="Munidasa M."/>
            <person name="Palculict T."/>
            <person name="Patil S."/>
            <person name="Pu L.-L."/>
            <person name="Saada N."/>
            <person name="Tang L."/>
            <person name="Weissenberger G."/>
            <person name="Zhu Y."/>
            <person name="Hemphill L."/>
            <person name="Shang Y."/>
            <person name="Youmans B."/>
            <person name="Ayvaz T."/>
            <person name="Ross M."/>
            <person name="Santibanez J."/>
            <person name="Aqrawi P."/>
            <person name="Gross S."/>
            <person name="Joshi V."/>
            <person name="Fowler G."/>
            <person name="Nazareth L."/>
            <person name="Reid J."/>
            <person name="Worley K."/>
            <person name="Petrosino J."/>
            <person name="Highlander S."/>
            <person name="Gibbs R."/>
        </authorList>
    </citation>
    <scope>NUCLEOTIDE SEQUENCE [LARGE SCALE GENOMIC DNA]</scope>
    <source>
        <strain evidence="10 11">ATCC 49296</strain>
    </source>
</reference>
<dbReference type="Gene3D" id="1.10.10.10">
    <property type="entry name" value="Winged helix-like DNA-binding domain superfamily/Winged helix DNA-binding domain"/>
    <property type="match status" value="1"/>
</dbReference>
<feature type="DNA-binding region" description="OmpR/PhoB-type" evidence="7">
    <location>
        <begin position="155"/>
        <end position="254"/>
    </location>
</feature>
<keyword evidence="2" id="KW-0902">Two-component regulatory system</keyword>
<evidence type="ECO:0000256" key="7">
    <source>
        <dbReference type="PROSITE-ProRule" id="PRU01091"/>
    </source>
</evidence>
<dbReference type="AlphaFoldDB" id="E6KMI5"/>
<keyword evidence="5" id="KW-0804">Transcription</keyword>
<dbReference type="InterPro" id="IPR036388">
    <property type="entry name" value="WH-like_DNA-bd_sf"/>
</dbReference>
<feature type="domain" description="OmpR/PhoB-type" evidence="9">
    <location>
        <begin position="155"/>
        <end position="254"/>
    </location>
</feature>
<dbReference type="HOGENOM" id="CLU_000445_30_3_9"/>